<sequence length="398" mass="42734">MASRKPAKKKASSGHPARQAGASSAPFESEVRQALQPFKSQLFRHFQADDQPSSETRAGLEGLTTLLVAHAQLRKSVDVTTLDPTILGEQLGHLASIGKEVSEASAAILKHYLTFLGTTANFGGSVEEFKEVFEFLSRMAGDSPIVVPFMDDEEANSVLESMPFVYAARELIEWVGEGKPSDPTGMISGQTLQEAAEALGLMVTVDESSTPEANPWEPEDGTVVADLASIPRLAAYWDAFIGTAMLRYSSPQAVPTDSLREALLASSGAGARLIKELLAEIIYSHVLINTLQTPGQAQVAEMVAGLLTHAASSKPPRTEFALHIPSEDDLPVEQHHLISSLEVAVPQVEIILRTFEREGLLTLAEEITVPVILRAALERALSKVSDHVLENDPSGAGE</sequence>
<dbReference type="GeneID" id="303305715"/>
<proteinExistence type="predicted"/>
<evidence type="ECO:0000313" key="2">
    <source>
        <dbReference type="EMBL" id="GGJ72079.1"/>
    </source>
</evidence>
<dbReference type="EMBL" id="BMKX01000011">
    <property type="protein sequence ID" value="GGJ72079.1"/>
    <property type="molecule type" value="Genomic_DNA"/>
</dbReference>
<organism evidence="2 3">
    <name type="scientific">Glutamicibacter ardleyensis</name>
    <dbReference type="NCBI Taxonomy" id="225894"/>
    <lineage>
        <taxon>Bacteria</taxon>
        <taxon>Bacillati</taxon>
        <taxon>Actinomycetota</taxon>
        <taxon>Actinomycetes</taxon>
        <taxon>Micrococcales</taxon>
        <taxon>Micrococcaceae</taxon>
        <taxon>Glutamicibacter</taxon>
    </lineage>
</organism>
<name>A0ABQ2DSV1_9MICC</name>
<protein>
    <submittedName>
        <fullName evidence="2">Uncharacterized protein</fullName>
    </submittedName>
</protein>
<accession>A0ABQ2DSV1</accession>
<evidence type="ECO:0000256" key="1">
    <source>
        <dbReference type="SAM" id="MobiDB-lite"/>
    </source>
</evidence>
<feature type="compositionally biased region" description="Basic residues" evidence="1">
    <location>
        <begin position="1"/>
        <end position="12"/>
    </location>
</feature>
<dbReference type="RefSeq" id="WP_188687262.1">
    <property type="nucleotide sequence ID" value="NZ_BMKX01000011.1"/>
</dbReference>
<comment type="caution">
    <text evidence="2">The sequence shown here is derived from an EMBL/GenBank/DDBJ whole genome shotgun (WGS) entry which is preliminary data.</text>
</comment>
<keyword evidence="3" id="KW-1185">Reference proteome</keyword>
<dbReference type="Proteomes" id="UP000606115">
    <property type="component" value="Unassembled WGS sequence"/>
</dbReference>
<gene>
    <name evidence="2" type="ORF">GCM10007173_33830</name>
</gene>
<feature type="region of interest" description="Disordered" evidence="1">
    <location>
        <begin position="1"/>
        <end position="31"/>
    </location>
</feature>
<evidence type="ECO:0000313" key="3">
    <source>
        <dbReference type="Proteomes" id="UP000606115"/>
    </source>
</evidence>
<reference evidence="3" key="1">
    <citation type="journal article" date="2019" name="Int. J. Syst. Evol. Microbiol.">
        <title>The Global Catalogue of Microorganisms (GCM) 10K type strain sequencing project: providing services to taxonomists for standard genome sequencing and annotation.</title>
        <authorList>
            <consortium name="The Broad Institute Genomics Platform"/>
            <consortium name="The Broad Institute Genome Sequencing Center for Infectious Disease"/>
            <person name="Wu L."/>
            <person name="Ma J."/>
        </authorList>
    </citation>
    <scope>NUCLEOTIDE SEQUENCE [LARGE SCALE GENOMIC DNA]</scope>
    <source>
        <strain evidence="3">CGMCC 1.3685</strain>
    </source>
</reference>